<dbReference type="InterPro" id="IPR042245">
    <property type="entry name" value="Tgt2/MlaC_sf"/>
</dbReference>
<dbReference type="RefSeq" id="WP_311583152.1">
    <property type="nucleotide sequence ID" value="NZ_JAVRIF010000008.1"/>
</dbReference>
<keyword evidence="2" id="KW-1185">Reference proteome</keyword>
<dbReference type="Proteomes" id="UP001266357">
    <property type="component" value="Unassembled WGS sequence"/>
</dbReference>
<dbReference type="Pfam" id="PF05494">
    <property type="entry name" value="MlaC"/>
    <property type="match status" value="1"/>
</dbReference>
<evidence type="ECO:0000313" key="1">
    <source>
        <dbReference type="EMBL" id="MDT0604646.1"/>
    </source>
</evidence>
<reference evidence="1 2" key="1">
    <citation type="submission" date="2023-09" db="EMBL/GenBank/DDBJ databases">
        <authorList>
            <person name="Rey-Velasco X."/>
        </authorList>
    </citation>
    <scope>NUCLEOTIDE SEQUENCE [LARGE SCALE GENOMIC DNA]</scope>
    <source>
        <strain evidence="1 2">W431</strain>
    </source>
</reference>
<name>A0ABU3A399_9GAMM</name>
<accession>A0ABU3A399</accession>
<dbReference type="PANTHER" id="PTHR36573:SF1">
    <property type="entry name" value="INTERMEMBRANE PHOSPHOLIPID TRANSPORT SYSTEM BINDING PROTEIN MLAC"/>
    <property type="match status" value="1"/>
</dbReference>
<dbReference type="PANTHER" id="PTHR36573">
    <property type="entry name" value="INTERMEMBRANE PHOSPHOLIPID TRANSPORT SYSTEM BINDING PROTEIN MLAC"/>
    <property type="match status" value="1"/>
</dbReference>
<comment type="caution">
    <text evidence="1">The sequence shown here is derived from an EMBL/GenBank/DDBJ whole genome shotgun (WGS) entry which is preliminary data.</text>
</comment>
<gene>
    <name evidence="1" type="ORF">RM573_13630</name>
</gene>
<dbReference type="Gene3D" id="3.10.450.710">
    <property type="entry name" value="Tgt2/MlaC"/>
    <property type="match status" value="1"/>
</dbReference>
<dbReference type="InterPro" id="IPR008869">
    <property type="entry name" value="MlaC/ttg2D"/>
</dbReference>
<organism evidence="1 2">
    <name type="scientific">Thalassotalea castellviae</name>
    <dbReference type="NCBI Taxonomy" id="3075612"/>
    <lineage>
        <taxon>Bacteria</taxon>
        <taxon>Pseudomonadati</taxon>
        <taxon>Pseudomonadota</taxon>
        <taxon>Gammaproteobacteria</taxon>
        <taxon>Alteromonadales</taxon>
        <taxon>Colwelliaceae</taxon>
        <taxon>Thalassotalea</taxon>
    </lineage>
</organism>
<dbReference type="EMBL" id="JAVRIF010000008">
    <property type="protein sequence ID" value="MDT0604646.1"/>
    <property type="molecule type" value="Genomic_DNA"/>
</dbReference>
<sequence length="212" mass="24083">MKNSTEKNINIFVLIFILLTFLISSFVLANDNLPEEKVKNVFTNIETALIPLKNADQLSRSNIREVLKQYLLPEVSTQYFSHKVLGLHLAKLSPEQKEAFRTELTNQLIDTYSHLLSKYNNEAINIGKSSISKSGKVAMVNMTIIGKNKTNKALVKLIKLHDETWLFYDIVVEGISMLESKQKEINSSFNKLGPEQTLLQLQNNSSLSNKRV</sequence>
<evidence type="ECO:0000313" key="2">
    <source>
        <dbReference type="Proteomes" id="UP001266357"/>
    </source>
</evidence>
<proteinExistence type="predicted"/>
<protein>
    <submittedName>
        <fullName evidence="1">ABC transporter substrate-binding protein</fullName>
    </submittedName>
</protein>